<evidence type="ECO:0000313" key="3">
    <source>
        <dbReference type="Proteomes" id="UP000178796"/>
    </source>
</evidence>
<keyword evidence="1" id="KW-1133">Transmembrane helix</keyword>
<keyword evidence="1" id="KW-0812">Transmembrane</keyword>
<evidence type="ECO:0000256" key="1">
    <source>
        <dbReference type="SAM" id="Phobius"/>
    </source>
</evidence>
<accession>A0A1G2CF83</accession>
<sequence>MGITKNIIGGGVLFLALFLMGSRAEAATLYLSAAQQAATIGDSVTVTVRVDSPDQGFNAAQATVQFPVSILEVTGINRDSSAFNFWLEEPTFSNTAGTISFIGGSTSGFAGKSVEIARIVFRVKGSGTADLVFLDGAVTASDGSGTNILSTLQGVKIVSSATQRPGAAVVTPPTQITRPPVPSAKLPVMPGITVTLYPKSEAWYNISAPFFVSWVLPADVSDVLAVVNKTPEFTSTKSEGLFERAQFPALDDGAYYAHVRFRNNVGWGPVAHYRIAVDTAPPAGLEVSVIEGTPTDTPSPRISFRAADALSGVEHFEVRVGGADPVITKDTVVTLPLQTPGRKAVLVKAVDAAGNSAESTLDLEILPIETPVIASLPDDVFVGEGGLTVVGTSLPGVTVLLTVKDRDGRGIYDTSVAADSIGTWSAVIDVPLRKQRYYVEAVASDARGAISLPAQSEIFTVHERPLLTLFGIDITQTWFFVGLIAILLGGFAAGWVSYRFWKVQVGHRVVIAQRDVVTVANLVKKDLDKMLESYADRTITGREVSEIEFLVKKAKANVEKMEKYLVENIGDIPK</sequence>
<dbReference type="AlphaFoldDB" id="A0A1G2CF83"/>
<keyword evidence="1" id="KW-0472">Membrane</keyword>
<protein>
    <submittedName>
        <fullName evidence="2">Uncharacterized protein</fullName>
    </submittedName>
</protein>
<gene>
    <name evidence="2" type="ORF">A3E09_02555</name>
</gene>
<dbReference type="SUPFAM" id="SSF49384">
    <property type="entry name" value="Carbohydrate-binding domain"/>
    <property type="match status" value="1"/>
</dbReference>
<dbReference type="Gene3D" id="2.60.40.680">
    <property type="match status" value="1"/>
</dbReference>
<feature type="transmembrane region" description="Helical" evidence="1">
    <location>
        <begin position="478"/>
        <end position="498"/>
    </location>
</feature>
<proteinExistence type="predicted"/>
<dbReference type="GO" id="GO:0030246">
    <property type="term" value="F:carbohydrate binding"/>
    <property type="evidence" value="ECO:0007669"/>
    <property type="project" value="InterPro"/>
</dbReference>
<dbReference type="CDD" id="cd08547">
    <property type="entry name" value="Type_II_cohesin"/>
    <property type="match status" value="1"/>
</dbReference>
<dbReference type="Proteomes" id="UP000178796">
    <property type="component" value="Unassembled WGS sequence"/>
</dbReference>
<comment type="caution">
    <text evidence="2">The sequence shown here is derived from an EMBL/GenBank/DDBJ whole genome shotgun (WGS) entry which is preliminary data.</text>
</comment>
<name>A0A1G2CF83_9BACT</name>
<dbReference type="EMBL" id="MHKY01000007">
    <property type="protein sequence ID" value="OGY99896.1"/>
    <property type="molecule type" value="Genomic_DNA"/>
</dbReference>
<evidence type="ECO:0000313" key="2">
    <source>
        <dbReference type="EMBL" id="OGY99896.1"/>
    </source>
</evidence>
<dbReference type="InterPro" id="IPR008965">
    <property type="entry name" value="CBM2/CBM3_carb-bd_dom_sf"/>
</dbReference>
<organism evidence="2 3">
    <name type="scientific">Candidatus Liptonbacteria bacterium RIFCSPHIGHO2_12_FULL_60_13</name>
    <dbReference type="NCBI Taxonomy" id="1798648"/>
    <lineage>
        <taxon>Bacteria</taxon>
        <taxon>Candidatus Liptoniibacteriota</taxon>
    </lineage>
</organism>
<reference evidence="2 3" key="1">
    <citation type="journal article" date="2016" name="Nat. Commun.">
        <title>Thousands of microbial genomes shed light on interconnected biogeochemical processes in an aquifer system.</title>
        <authorList>
            <person name="Anantharaman K."/>
            <person name="Brown C.T."/>
            <person name="Hug L.A."/>
            <person name="Sharon I."/>
            <person name="Castelle C.J."/>
            <person name="Probst A.J."/>
            <person name="Thomas B.C."/>
            <person name="Singh A."/>
            <person name="Wilkins M.J."/>
            <person name="Karaoz U."/>
            <person name="Brodie E.L."/>
            <person name="Williams K.H."/>
            <person name="Hubbard S.S."/>
            <person name="Banfield J.F."/>
        </authorList>
    </citation>
    <scope>NUCLEOTIDE SEQUENCE [LARGE SCALE GENOMIC DNA]</scope>
</reference>